<dbReference type="EMBL" id="JBGLYH010000091">
    <property type="protein sequence ID" value="MEZ7198736.1"/>
    <property type="molecule type" value="Genomic_DNA"/>
</dbReference>
<accession>A0ABV4K6Y9</accession>
<gene>
    <name evidence="1" type="ORF">AB6M95_18460</name>
</gene>
<name>A0ABV4K6Y9_9BACT</name>
<keyword evidence="2" id="KW-1185">Reference proteome</keyword>
<dbReference type="Proteomes" id="UP001568698">
    <property type="component" value="Unassembled WGS sequence"/>
</dbReference>
<dbReference type="RefSeq" id="WP_371388224.1">
    <property type="nucleotide sequence ID" value="NZ_JBGLYH010000091.1"/>
</dbReference>
<evidence type="ECO:0000313" key="1">
    <source>
        <dbReference type="EMBL" id="MEZ7198736.1"/>
    </source>
</evidence>
<sequence>MAPDPIGDKGGDPDWYGYCLDDPVNGVIRRGWTRR</sequence>
<reference evidence="1 2" key="1">
    <citation type="submission" date="2024-08" db="EMBL/GenBank/DDBJ databases">
        <title>Sulfate-reducing bacteria isolated from formation water of the oil field in Kazakhstan and description of Pseudodesulfovibrio sp.</title>
        <authorList>
            <person name="Bidzhieva S.K."/>
            <person name="Tourova T.P."/>
            <person name="Grouzdev D.S."/>
            <person name="Beletsky A.V."/>
            <person name="Sokolova D.S."/>
            <person name="Samigullina S.R."/>
            <person name="Poltaraus A.B."/>
            <person name="Avtukh A.N."/>
            <person name="Tereshina V.M."/>
            <person name="Zhaparov N.S."/>
            <person name="Mardanov A.V."/>
            <person name="Nazina T.N."/>
        </authorList>
    </citation>
    <scope>NUCLEOTIDE SEQUENCE [LARGE SCALE GENOMIC DNA]</scope>
    <source>
        <strain evidence="1 2">9FUS</strain>
    </source>
</reference>
<protein>
    <recommendedName>
        <fullName evidence="3">RHS repeat-associated core domain-containing protein</fullName>
    </recommendedName>
</protein>
<organism evidence="1 2">
    <name type="scientific">Pseudodesulfovibrio karagichevae</name>
    <dbReference type="NCBI Taxonomy" id="3239305"/>
    <lineage>
        <taxon>Bacteria</taxon>
        <taxon>Pseudomonadati</taxon>
        <taxon>Thermodesulfobacteriota</taxon>
        <taxon>Desulfovibrionia</taxon>
        <taxon>Desulfovibrionales</taxon>
        <taxon>Desulfovibrionaceae</taxon>
    </lineage>
</organism>
<evidence type="ECO:0008006" key="3">
    <source>
        <dbReference type="Google" id="ProtNLM"/>
    </source>
</evidence>
<comment type="caution">
    <text evidence="1">The sequence shown here is derived from an EMBL/GenBank/DDBJ whole genome shotgun (WGS) entry which is preliminary data.</text>
</comment>
<proteinExistence type="predicted"/>
<evidence type="ECO:0000313" key="2">
    <source>
        <dbReference type="Proteomes" id="UP001568698"/>
    </source>
</evidence>